<evidence type="ECO:0000313" key="3">
    <source>
        <dbReference type="Proteomes" id="UP001069802"/>
    </source>
</evidence>
<keyword evidence="3" id="KW-1185">Reference proteome</keyword>
<dbReference type="SUPFAM" id="SSF81442">
    <property type="entry name" value="Cytochrome c oxidase subunit I-like"/>
    <property type="match status" value="1"/>
</dbReference>
<dbReference type="Proteomes" id="UP001069802">
    <property type="component" value="Unassembled WGS sequence"/>
</dbReference>
<name>A0ABT4LLD7_9PROT</name>
<feature type="transmembrane region" description="Helical" evidence="1">
    <location>
        <begin position="99"/>
        <end position="120"/>
    </location>
</feature>
<evidence type="ECO:0000313" key="2">
    <source>
        <dbReference type="EMBL" id="MCZ4281760.1"/>
    </source>
</evidence>
<keyword evidence="1" id="KW-0812">Transmembrane</keyword>
<dbReference type="InterPro" id="IPR036927">
    <property type="entry name" value="Cyt_c_oxase-like_su1_sf"/>
</dbReference>
<dbReference type="Gene3D" id="1.20.210.10">
    <property type="entry name" value="Cytochrome c oxidase-like, subunit I domain"/>
    <property type="match status" value="1"/>
</dbReference>
<dbReference type="EMBL" id="JAPWGY010000004">
    <property type="protein sequence ID" value="MCZ4281760.1"/>
    <property type="molecule type" value="Genomic_DNA"/>
</dbReference>
<evidence type="ECO:0000256" key="1">
    <source>
        <dbReference type="SAM" id="Phobius"/>
    </source>
</evidence>
<proteinExistence type="predicted"/>
<comment type="caution">
    <text evidence="2">The sequence shown here is derived from an EMBL/GenBank/DDBJ whole genome shotgun (WGS) entry which is preliminary data.</text>
</comment>
<dbReference type="RefSeq" id="WP_269423921.1">
    <property type="nucleotide sequence ID" value="NZ_JAPWGY010000004.1"/>
</dbReference>
<feature type="transmembrane region" description="Helical" evidence="1">
    <location>
        <begin position="74"/>
        <end position="93"/>
    </location>
</feature>
<feature type="transmembrane region" description="Helical" evidence="1">
    <location>
        <begin position="42"/>
        <end position="62"/>
    </location>
</feature>
<gene>
    <name evidence="2" type="ORF">O4H49_13295</name>
</gene>
<organism evidence="2 3">
    <name type="scientific">Kiloniella laminariae</name>
    <dbReference type="NCBI Taxonomy" id="454162"/>
    <lineage>
        <taxon>Bacteria</taxon>
        <taxon>Pseudomonadati</taxon>
        <taxon>Pseudomonadota</taxon>
        <taxon>Alphaproteobacteria</taxon>
        <taxon>Rhodospirillales</taxon>
        <taxon>Kiloniellaceae</taxon>
        <taxon>Kiloniella</taxon>
    </lineage>
</organism>
<evidence type="ECO:0008006" key="4">
    <source>
        <dbReference type="Google" id="ProtNLM"/>
    </source>
</evidence>
<sequence length="125" mass="13835">MTNASLSERYIKTGFVWLLSGMVFGIWMGITESFHFSNAHAHTNLVGFLLSLTFGFTLKHFPDLAGHPQAKLQFWLFQAGAIILVLGKIFVALDTSNNAPVAVGSMLTLLGTALFVWMLFRLKSQ</sequence>
<protein>
    <recommendedName>
        <fullName evidence="4">TonB-dependent receptor</fullName>
    </recommendedName>
</protein>
<feature type="transmembrane region" description="Helical" evidence="1">
    <location>
        <begin position="12"/>
        <end position="30"/>
    </location>
</feature>
<accession>A0ABT4LLD7</accession>
<keyword evidence="1" id="KW-0472">Membrane</keyword>
<keyword evidence="1" id="KW-1133">Transmembrane helix</keyword>
<reference evidence="2" key="1">
    <citation type="submission" date="2022-12" db="EMBL/GenBank/DDBJ databases">
        <title>Bacterial isolates from different developmental stages of Nematostella vectensis.</title>
        <authorList>
            <person name="Fraune S."/>
        </authorList>
    </citation>
    <scope>NUCLEOTIDE SEQUENCE</scope>
    <source>
        <strain evidence="2">G21630-S1</strain>
    </source>
</reference>